<dbReference type="Proteomes" id="UP000219353">
    <property type="component" value="Unassembled WGS sequence"/>
</dbReference>
<dbReference type="Gene3D" id="1.25.40.10">
    <property type="entry name" value="Tetratricopeptide repeat domain"/>
    <property type="match status" value="1"/>
</dbReference>
<dbReference type="InterPro" id="IPR011990">
    <property type="entry name" value="TPR-like_helical_dom_sf"/>
</dbReference>
<proteinExistence type="predicted"/>
<evidence type="ECO:0000256" key="1">
    <source>
        <dbReference type="SAM" id="SignalP"/>
    </source>
</evidence>
<sequence length="236" mass="26813">MKWRLTAILCFLAASPVYAFNFTLSEAEFRVWDDRCKKAFSGVGAGRASGYFRNMSKQEQMEASKFGEAAGAAWHYCAGVIYLQRAAITAGQEREGNLKRAVAEMSFTINKIEPHHSWYPEMHIDFARAHYTSGLKKEAFSILQRLIATHPTHSLPYTALAYYLKRENQLEQAIGVLQKAPELLLNESAELNYFLGWYLMEDDKAEAAVPYAKRAYALNYPVPTLRQRLAAKGLNW</sequence>
<keyword evidence="1" id="KW-0732">Signal</keyword>
<accession>A0A285IX18</accession>
<feature type="chain" id="PRO_5013057936" evidence="1">
    <location>
        <begin position="20"/>
        <end position="236"/>
    </location>
</feature>
<organism evidence="2 3">
    <name type="scientific">Arsukibacterium tuosuense</name>
    <dbReference type="NCBI Taxonomy" id="1323745"/>
    <lineage>
        <taxon>Bacteria</taxon>
        <taxon>Pseudomonadati</taxon>
        <taxon>Pseudomonadota</taxon>
        <taxon>Gammaproteobacteria</taxon>
        <taxon>Chromatiales</taxon>
        <taxon>Chromatiaceae</taxon>
        <taxon>Arsukibacterium</taxon>
    </lineage>
</organism>
<dbReference type="SUPFAM" id="SSF48452">
    <property type="entry name" value="TPR-like"/>
    <property type="match status" value="1"/>
</dbReference>
<dbReference type="RefSeq" id="WP_097111162.1">
    <property type="nucleotide sequence ID" value="NZ_OBEB01000003.1"/>
</dbReference>
<dbReference type="OrthoDB" id="8525350at2"/>
<keyword evidence="3" id="KW-1185">Reference proteome</keyword>
<name>A0A285IX18_9GAMM</name>
<feature type="signal peptide" evidence="1">
    <location>
        <begin position="1"/>
        <end position="19"/>
    </location>
</feature>
<protein>
    <submittedName>
        <fullName evidence="2">Flp pilus assembly protein TadD, contains TPR repeats</fullName>
    </submittedName>
</protein>
<reference evidence="3" key="1">
    <citation type="submission" date="2017-09" db="EMBL/GenBank/DDBJ databases">
        <authorList>
            <person name="Varghese N."/>
            <person name="Submissions S."/>
        </authorList>
    </citation>
    <scope>NUCLEOTIDE SEQUENCE [LARGE SCALE GENOMIC DNA]</scope>
    <source>
        <strain evidence="3">CGMCC 1.12461</strain>
    </source>
</reference>
<dbReference type="AlphaFoldDB" id="A0A285IX18"/>
<evidence type="ECO:0000313" key="3">
    <source>
        <dbReference type="Proteomes" id="UP000219353"/>
    </source>
</evidence>
<dbReference type="EMBL" id="OBEB01000003">
    <property type="protein sequence ID" value="SNY51636.1"/>
    <property type="molecule type" value="Genomic_DNA"/>
</dbReference>
<evidence type="ECO:0000313" key="2">
    <source>
        <dbReference type="EMBL" id="SNY51636.1"/>
    </source>
</evidence>
<gene>
    <name evidence="2" type="ORF">SAMN06297280_1924</name>
</gene>